<dbReference type="GO" id="GO:0005737">
    <property type="term" value="C:cytoplasm"/>
    <property type="evidence" value="ECO:0007669"/>
    <property type="project" value="TreeGrafter"/>
</dbReference>
<dbReference type="InterPro" id="IPR036627">
    <property type="entry name" value="CobW-likC_sf"/>
</dbReference>
<accession>A0A7S9D3Q9</accession>
<keyword evidence="10" id="KW-1185">Reference proteome</keyword>
<keyword evidence="2" id="KW-0378">Hydrolase</keyword>
<dbReference type="PANTHER" id="PTHR13748">
    <property type="entry name" value="COBW-RELATED"/>
    <property type="match status" value="1"/>
</dbReference>
<evidence type="ECO:0000256" key="3">
    <source>
        <dbReference type="ARBA" id="ARBA00023186"/>
    </source>
</evidence>
<dbReference type="InterPro" id="IPR051316">
    <property type="entry name" value="Zinc-reg_GTPase_activator"/>
</dbReference>
<dbReference type="Pfam" id="PF07683">
    <property type="entry name" value="CobW_C"/>
    <property type="match status" value="1"/>
</dbReference>
<keyword evidence="1" id="KW-0547">Nucleotide-binding</keyword>
<dbReference type="Pfam" id="PF02492">
    <property type="entry name" value="cobW"/>
    <property type="match status" value="1"/>
</dbReference>
<dbReference type="SUPFAM" id="SSF90002">
    <property type="entry name" value="Hypothetical protein YjiA, C-terminal domain"/>
    <property type="match status" value="1"/>
</dbReference>
<comment type="similarity">
    <text evidence="4">Belongs to the SIMIBI class G3E GTPase family. ZNG1 subfamily.</text>
</comment>
<dbReference type="InterPro" id="IPR027417">
    <property type="entry name" value="P-loop_NTPase"/>
</dbReference>
<keyword evidence="7" id="KW-0812">Transmembrane</keyword>
<dbReference type="KEGG" id="bcou:IC761_29750"/>
<proteinExistence type="inferred from homology"/>
<dbReference type="SMART" id="SM00833">
    <property type="entry name" value="CobW_C"/>
    <property type="match status" value="1"/>
</dbReference>
<keyword evidence="3" id="KW-0143">Chaperone</keyword>
<keyword evidence="7" id="KW-1133">Transmembrane helix</keyword>
<dbReference type="Gene3D" id="3.40.50.300">
    <property type="entry name" value="P-loop containing nucleotide triphosphate hydrolases"/>
    <property type="match status" value="1"/>
</dbReference>
<dbReference type="EMBL" id="CP061379">
    <property type="protein sequence ID" value="QPF90638.1"/>
    <property type="molecule type" value="Genomic_DNA"/>
</dbReference>
<comment type="catalytic activity">
    <reaction evidence="6">
        <text>GTP + H2O = GDP + phosphate + H(+)</text>
        <dbReference type="Rhea" id="RHEA:19669"/>
        <dbReference type="ChEBI" id="CHEBI:15377"/>
        <dbReference type="ChEBI" id="CHEBI:15378"/>
        <dbReference type="ChEBI" id="CHEBI:37565"/>
        <dbReference type="ChEBI" id="CHEBI:43474"/>
        <dbReference type="ChEBI" id="CHEBI:58189"/>
    </reaction>
    <physiologicalReaction direction="left-to-right" evidence="6">
        <dbReference type="Rhea" id="RHEA:19670"/>
    </physiologicalReaction>
</comment>
<dbReference type="CDD" id="cd03112">
    <property type="entry name" value="CobW-like"/>
    <property type="match status" value="1"/>
</dbReference>
<dbReference type="SUPFAM" id="SSF52540">
    <property type="entry name" value="P-loop containing nucleoside triphosphate hydrolases"/>
    <property type="match status" value="1"/>
</dbReference>
<feature type="domain" description="CobW C-terminal" evidence="8">
    <location>
        <begin position="260"/>
        <end position="354"/>
    </location>
</feature>
<evidence type="ECO:0000256" key="6">
    <source>
        <dbReference type="ARBA" id="ARBA00049117"/>
    </source>
</evidence>
<evidence type="ECO:0000313" key="9">
    <source>
        <dbReference type="EMBL" id="QPF90638.1"/>
    </source>
</evidence>
<dbReference type="AlphaFoldDB" id="A0A7S9D3Q9"/>
<sequence>MKLDQPIPVTILTGFLGAGKSTLLNELLESEAFADTAVIINEFGDISIDHDLVRVNKREMMVTTTGCLCCTAASDIRTSLFELYDAVESKAVPPFKRVIVETTGLADPAPIINQITPGGLPAAGFRDHVVARCFRLSGVVCAIDVTTIEESMERHFECMKQVAFADLIVLTKTDVDAEPAERRPNSELSQEIRQINAAAPIVDRHGAGFDLATVFAPRGYVPSEQGSDVEGWLALEQALAEQGQAHDSVAGASRHAAAGIQTLALLESRPVSARNLATFVELLNAVAGPQLLRLKGLVGLEDDPDRPLVVHGVQHAIHQYRLPAWPSDDRRTRMVVITHGIDEATVKNLFTTITGLSTRAKAELVLTAAGLSLLGVALVAGLLLIFHERATAQFEPSAVIHDLPNPKS</sequence>
<dbReference type="InterPro" id="IPR003495">
    <property type="entry name" value="CobW/HypB/UreG_nucleotide-bd"/>
</dbReference>
<dbReference type="GO" id="GO:0000166">
    <property type="term" value="F:nucleotide binding"/>
    <property type="evidence" value="ECO:0007669"/>
    <property type="project" value="UniProtKB-KW"/>
</dbReference>
<organism evidence="9 10">
    <name type="scientific">Bradyrhizobium commune</name>
    <dbReference type="NCBI Taxonomy" id="83627"/>
    <lineage>
        <taxon>Bacteria</taxon>
        <taxon>Pseudomonadati</taxon>
        <taxon>Pseudomonadota</taxon>
        <taxon>Alphaproteobacteria</taxon>
        <taxon>Hyphomicrobiales</taxon>
        <taxon>Nitrobacteraceae</taxon>
        <taxon>Bradyrhizobium</taxon>
    </lineage>
</organism>
<evidence type="ECO:0000313" key="10">
    <source>
        <dbReference type="Proteomes" id="UP000594621"/>
    </source>
</evidence>
<keyword evidence="7" id="KW-0472">Membrane</keyword>
<dbReference type="RefSeq" id="WP_195800221.1">
    <property type="nucleotide sequence ID" value="NZ_CP061379.1"/>
</dbReference>
<evidence type="ECO:0000256" key="7">
    <source>
        <dbReference type="SAM" id="Phobius"/>
    </source>
</evidence>
<evidence type="ECO:0000256" key="2">
    <source>
        <dbReference type="ARBA" id="ARBA00022801"/>
    </source>
</evidence>
<dbReference type="InterPro" id="IPR011629">
    <property type="entry name" value="CobW-like_C"/>
</dbReference>
<protein>
    <submittedName>
        <fullName evidence="9">GTP-binding protein</fullName>
    </submittedName>
</protein>
<dbReference type="PANTHER" id="PTHR13748:SF62">
    <property type="entry name" value="COBW DOMAIN-CONTAINING PROTEIN"/>
    <property type="match status" value="1"/>
</dbReference>
<gene>
    <name evidence="9" type="ORF">IC761_29750</name>
</gene>
<evidence type="ECO:0000256" key="5">
    <source>
        <dbReference type="ARBA" id="ARBA00045658"/>
    </source>
</evidence>
<dbReference type="GO" id="GO:0016787">
    <property type="term" value="F:hydrolase activity"/>
    <property type="evidence" value="ECO:0007669"/>
    <property type="project" value="UniProtKB-KW"/>
</dbReference>
<reference evidence="9 10" key="1">
    <citation type="submission" date="2020-09" db="EMBL/GenBank/DDBJ databases">
        <title>Complete genomes of bradyrhizobia occurring on native shrubby legumes in Australia.</title>
        <authorList>
            <person name="Lafay B."/>
        </authorList>
    </citation>
    <scope>NUCLEOTIDE SEQUENCE [LARGE SCALE GENOMIC DNA]</scope>
    <source>
        <strain evidence="9 10">BDV5040</strain>
    </source>
</reference>
<evidence type="ECO:0000259" key="8">
    <source>
        <dbReference type="SMART" id="SM00833"/>
    </source>
</evidence>
<dbReference type="Gene3D" id="3.30.1220.10">
    <property type="entry name" value="CobW-like, C-terminal domain"/>
    <property type="match status" value="1"/>
</dbReference>
<evidence type="ECO:0000256" key="1">
    <source>
        <dbReference type="ARBA" id="ARBA00022741"/>
    </source>
</evidence>
<comment type="function">
    <text evidence="5">Zinc chaperone that directly transfers zinc cofactor to target proteins, thereby activating them. Zinc is transferred from the CXCC motif in the GTPase domain to the zinc binding site in target proteins in a process requiring GTP hydrolysis.</text>
</comment>
<dbReference type="Proteomes" id="UP000594621">
    <property type="component" value="Chromosome"/>
</dbReference>
<evidence type="ECO:0000256" key="4">
    <source>
        <dbReference type="ARBA" id="ARBA00034320"/>
    </source>
</evidence>
<name>A0A7S9D3Q9_9BRAD</name>
<feature type="transmembrane region" description="Helical" evidence="7">
    <location>
        <begin position="364"/>
        <end position="386"/>
    </location>
</feature>